<reference evidence="5" key="1">
    <citation type="submission" date="2020-12" db="EMBL/GenBank/DDBJ databases">
        <title>Desulfobium dissulfuricans gen. nov., sp. nov., a novel mesophilic, sulfate-reducing bacterium isolated from a deep-sea hydrothermal vent.</title>
        <authorList>
            <person name="Hashimoto Y."/>
            <person name="Tame A."/>
            <person name="Sawayama S."/>
            <person name="Miyazaki J."/>
            <person name="Takai K."/>
            <person name="Nakagawa S."/>
        </authorList>
    </citation>
    <scope>NUCLEOTIDE SEQUENCE</scope>
    <source>
        <strain evidence="5">GF1</strain>
    </source>
</reference>
<dbReference type="EC" id="2.7.7.65" evidence="1"/>
<keyword evidence="6" id="KW-1185">Reference proteome</keyword>
<feature type="domain" description="GGDEF" evidence="4">
    <location>
        <begin position="130"/>
        <end position="267"/>
    </location>
</feature>
<dbReference type="InterPro" id="IPR043128">
    <property type="entry name" value="Rev_trsase/Diguanyl_cyclase"/>
</dbReference>
<dbReference type="InterPro" id="IPR050469">
    <property type="entry name" value="Diguanylate_Cyclase"/>
</dbReference>
<dbReference type="Gene3D" id="3.30.70.270">
    <property type="match status" value="1"/>
</dbReference>
<dbReference type="FunFam" id="3.30.70.270:FF:000001">
    <property type="entry name" value="Diguanylate cyclase domain protein"/>
    <property type="match status" value="1"/>
</dbReference>
<accession>A0A915XJL6</accession>
<dbReference type="SMART" id="SM00267">
    <property type="entry name" value="GGDEF"/>
    <property type="match status" value="1"/>
</dbReference>
<sequence length="276" mass="30700">MVTGIFLLIAALFPIQRLIRQLPEGASLKPKWQVLNGLIIFFIIGYAAYTIANWQKEISSADLVVPALFFGGAVFVLLVGRLAYQTASDMKKMALLECENITDPLIGIYNRRYLDRILVEEIKRAHRYGSDLSILLLDVDFFKKINDTYGHSTGDIVLKQLGQIILDEVRETDMVARYGGEEIAIIFPETPVSKALSLAERLRRQVARADFVPPDIHSDREISLTISIGVAGLDDETTSASLLLEKADKALYAAKQAGRNRVVAWQEFMGPSSPNS</sequence>
<dbReference type="AlphaFoldDB" id="A0A915XJL6"/>
<feature type="transmembrane region" description="Helical" evidence="3">
    <location>
        <begin position="63"/>
        <end position="84"/>
    </location>
</feature>
<dbReference type="KEGG" id="ddu:GF1_28560"/>
<dbReference type="InterPro" id="IPR000160">
    <property type="entry name" value="GGDEF_dom"/>
</dbReference>
<comment type="catalytic activity">
    <reaction evidence="2">
        <text>2 GTP = 3',3'-c-di-GMP + 2 diphosphate</text>
        <dbReference type="Rhea" id="RHEA:24898"/>
        <dbReference type="ChEBI" id="CHEBI:33019"/>
        <dbReference type="ChEBI" id="CHEBI:37565"/>
        <dbReference type="ChEBI" id="CHEBI:58805"/>
        <dbReference type="EC" id="2.7.7.65"/>
    </reaction>
</comment>
<organism evidence="5 6">
    <name type="scientific">Desulfolithobacter dissulfuricans</name>
    <dbReference type="NCBI Taxonomy" id="2795293"/>
    <lineage>
        <taxon>Bacteria</taxon>
        <taxon>Pseudomonadati</taxon>
        <taxon>Thermodesulfobacteriota</taxon>
        <taxon>Desulfobulbia</taxon>
        <taxon>Desulfobulbales</taxon>
        <taxon>Desulfobulbaceae</taxon>
        <taxon>Desulfolithobacter</taxon>
    </lineage>
</organism>
<dbReference type="GO" id="GO:1902201">
    <property type="term" value="P:negative regulation of bacterial-type flagellum-dependent cell motility"/>
    <property type="evidence" value="ECO:0007669"/>
    <property type="project" value="TreeGrafter"/>
</dbReference>
<evidence type="ECO:0000259" key="4">
    <source>
        <dbReference type="PROSITE" id="PS50887"/>
    </source>
</evidence>
<evidence type="ECO:0000256" key="1">
    <source>
        <dbReference type="ARBA" id="ARBA00012528"/>
    </source>
</evidence>
<keyword evidence="3" id="KW-0472">Membrane</keyword>
<dbReference type="NCBIfam" id="TIGR00254">
    <property type="entry name" value="GGDEF"/>
    <property type="match status" value="1"/>
</dbReference>
<evidence type="ECO:0000313" key="5">
    <source>
        <dbReference type="EMBL" id="BCO10480.1"/>
    </source>
</evidence>
<dbReference type="Proteomes" id="UP001063350">
    <property type="component" value="Chromosome"/>
</dbReference>
<dbReference type="PANTHER" id="PTHR45138:SF9">
    <property type="entry name" value="DIGUANYLATE CYCLASE DGCM-RELATED"/>
    <property type="match status" value="1"/>
</dbReference>
<dbReference type="GO" id="GO:0005886">
    <property type="term" value="C:plasma membrane"/>
    <property type="evidence" value="ECO:0007669"/>
    <property type="project" value="TreeGrafter"/>
</dbReference>
<dbReference type="GO" id="GO:0052621">
    <property type="term" value="F:diguanylate cyclase activity"/>
    <property type="evidence" value="ECO:0007669"/>
    <property type="project" value="UniProtKB-EC"/>
</dbReference>
<protein>
    <recommendedName>
        <fullName evidence="1">diguanylate cyclase</fullName>
        <ecNumber evidence="1">2.7.7.65</ecNumber>
    </recommendedName>
</protein>
<dbReference type="PANTHER" id="PTHR45138">
    <property type="entry name" value="REGULATORY COMPONENTS OF SENSORY TRANSDUCTION SYSTEM"/>
    <property type="match status" value="1"/>
</dbReference>
<evidence type="ECO:0000256" key="2">
    <source>
        <dbReference type="ARBA" id="ARBA00034247"/>
    </source>
</evidence>
<evidence type="ECO:0000313" key="6">
    <source>
        <dbReference type="Proteomes" id="UP001063350"/>
    </source>
</evidence>
<dbReference type="SUPFAM" id="SSF55073">
    <property type="entry name" value="Nucleotide cyclase"/>
    <property type="match status" value="1"/>
</dbReference>
<dbReference type="EMBL" id="AP024233">
    <property type="protein sequence ID" value="BCO10480.1"/>
    <property type="molecule type" value="Genomic_DNA"/>
</dbReference>
<keyword evidence="3" id="KW-0812">Transmembrane</keyword>
<keyword evidence="3" id="KW-1133">Transmembrane helix</keyword>
<name>A0A915XJL6_9BACT</name>
<dbReference type="Pfam" id="PF00990">
    <property type="entry name" value="GGDEF"/>
    <property type="match status" value="1"/>
</dbReference>
<evidence type="ECO:0000256" key="3">
    <source>
        <dbReference type="SAM" id="Phobius"/>
    </source>
</evidence>
<dbReference type="CDD" id="cd01949">
    <property type="entry name" value="GGDEF"/>
    <property type="match status" value="1"/>
</dbReference>
<dbReference type="PROSITE" id="PS50887">
    <property type="entry name" value="GGDEF"/>
    <property type="match status" value="1"/>
</dbReference>
<feature type="transmembrane region" description="Helical" evidence="3">
    <location>
        <begin position="33"/>
        <end position="51"/>
    </location>
</feature>
<gene>
    <name evidence="5" type="ORF">GF1_28560</name>
</gene>
<proteinExistence type="predicted"/>
<dbReference type="GO" id="GO:0043709">
    <property type="term" value="P:cell adhesion involved in single-species biofilm formation"/>
    <property type="evidence" value="ECO:0007669"/>
    <property type="project" value="TreeGrafter"/>
</dbReference>
<dbReference type="InterPro" id="IPR029787">
    <property type="entry name" value="Nucleotide_cyclase"/>
</dbReference>